<dbReference type="EMBL" id="CAAALY010251259">
    <property type="protein sequence ID" value="VEL36041.1"/>
    <property type="molecule type" value="Genomic_DNA"/>
</dbReference>
<reference evidence="1" key="1">
    <citation type="submission" date="2018-11" db="EMBL/GenBank/DDBJ databases">
        <authorList>
            <consortium name="Pathogen Informatics"/>
        </authorList>
    </citation>
    <scope>NUCLEOTIDE SEQUENCE</scope>
</reference>
<sequence length="320" mass="35601">MKNISRTAIRQQPAQLHSFSGYLTDCLLPGPVSDVTTINAILPAGSSVSRFNPQLSLWARTLNRSPLWSSSFRTDISSPPTSYSDRLGWLDHLLDVFVAKEAFYQILVFSSSFLEEKPLSDSHLPSPRFCLYPAPTIDIKSRQSSQKEFREVGPCPTSLCSDPFWLLAHLVVHRLRVENRVCSRATREYFGTNSGLEACSNESEEGSWSEADRGYSKAISSASWFPSVGRMALHSLLPFDHKGTTFSAKESHSSFTSSLPENTVTWASRIYHHVGLFAVDLLLAKSANFTDYGSLQASEASLARIEEILERILVDCLILS</sequence>
<protein>
    <submittedName>
        <fullName evidence="1">Uncharacterized protein</fullName>
    </submittedName>
</protein>
<keyword evidence="2" id="KW-1185">Reference proteome</keyword>
<comment type="caution">
    <text evidence="1">The sequence shown here is derived from an EMBL/GenBank/DDBJ whole genome shotgun (WGS) entry which is preliminary data.</text>
</comment>
<evidence type="ECO:0000313" key="1">
    <source>
        <dbReference type="EMBL" id="VEL36041.1"/>
    </source>
</evidence>
<dbReference type="AlphaFoldDB" id="A0A448XGI5"/>
<organism evidence="1 2">
    <name type="scientific">Protopolystoma xenopodis</name>
    <dbReference type="NCBI Taxonomy" id="117903"/>
    <lineage>
        <taxon>Eukaryota</taxon>
        <taxon>Metazoa</taxon>
        <taxon>Spiralia</taxon>
        <taxon>Lophotrochozoa</taxon>
        <taxon>Platyhelminthes</taxon>
        <taxon>Monogenea</taxon>
        <taxon>Polyopisthocotylea</taxon>
        <taxon>Polystomatidea</taxon>
        <taxon>Polystomatidae</taxon>
        <taxon>Protopolystoma</taxon>
    </lineage>
</organism>
<gene>
    <name evidence="1" type="ORF">PXEA_LOCUS29481</name>
</gene>
<evidence type="ECO:0000313" key="2">
    <source>
        <dbReference type="Proteomes" id="UP000784294"/>
    </source>
</evidence>
<accession>A0A448XGI5</accession>
<name>A0A448XGI5_9PLAT</name>
<dbReference type="Proteomes" id="UP000784294">
    <property type="component" value="Unassembled WGS sequence"/>
</dbReference>
<proteinExistence type="predicted"/>